<reference evidence="2" key="1">
    <citation type="submission" date="2020-03" db="EMBL/GenBank/DDBJ databases">
        <authorList>
            <person name="Weist P."/>
        </authorList>
    </citation>
    <scope>NUCLEOTIDE SEQUENCE</scope>
</reference>
<feature type="compositionally biased region" description="Polar residues" evidence="1">
    <location>
        <begin position="52"/>
        <end position="64"/>
    </location>
</feature>
<accession>A0A9N7UHJ6</accession>
<feature type="compositionally biased region" description="Basic and acidic residues" evidence="1">
    <location>
        <begin position="16"/>
        <end position="34"/>
    </location>
</feature>
<proteinExistence type="predicted"/>
<sequence>MRETPAAVVSEGTDASEERRLNTGDPRPPHDAGRPHAPQNKPPTHYLRGSKDNAQTPEESSNDIYSAKNESERVAISPSGFTPVIGCDGHGHNGNTDNPLNISRYL</sequence>
<feature type="compositionally biased region" description="Polar residues" evidence="1">
    <location>
        <begin position="93"/>
        <end position="106"/>
    </location>
</feature>
<feature type="region of interest" description="Disordered" evidence="1">
    <location>
        <begin position="1"/>
        <end position="106"/>
    </location>
</feature>
<dbReference type="EMBL" id="CADEAL010001248">
    <property type="protein sequence ID" value="CAB1430597.1"/>
    <property type="molecule type" value="Genomic_DNA"/>
</dbReference>
<evidence type="ECO:0000313" key="2">
    <source>
        <dbReference type="EMBL" id="CAB1430597.1"/>
    </source>
</evidence>
<organism evidence="2 3">
    <name type="scientific">Pleuronectes platessa</name>
    <name type="common">European plaice</name>
    <dbReference type="NCBI Taxonomy" id="8262"/>
    <lineage>
        <taxon>Eukaryota</taxon>
        <taxon>Metazoa</taxon>
        <taxon>Chordata</taxon>
        <taxon>Craniata</taxon>
        <taxon>Vertebrata</taxon>
        <taxon>Euteleostomi</taxon>
        <taxon>Actinopterygii</taxon>
        <taxon>Neopterygii</taxon>
        <taxon>Teleostei</taxon>
        <taxon>Neoteleostei</taxon>
        <taxon>Acanthomorphata</taxon>
        <taxon>Carangaria</taxon>
        <taxon>Pleuronectiformes</taxon>
        <taxon>Pleuronectoidei</taxon>
        <taxon>Pleuronectidae</taxon>
        <taxon>Pleuronectes</taxon>
    </lineage>
</organism>
<gene>
    <name evidence="2" type="ORF">PLEPLA_LOCUS18579</name>
</gene>
<dbReference type="Proteomes" id="UP001153269">
    <property type="component" value="Unassembled WGS sequence"/>
</dbReference>
<keyword evidence="3" id="KW-1185">Reference proteome</keyword>
<evidence type="ECO:0000313" key="3">
    <source>
        <dbReference type="Proteomes" id="UP001153269"/>
    </source>
</evidence>
<protein>
    <submittedName>
        <fullName evidence="2">Uncharacterized protein</fullName>
    </submittedName>
</protein>
<comment type="caution">
    <text evidence="2">The sequence shown here is derived from an EMBL/GenBank/DDBJ whole genome shotgun (WGS) entry which is preliminary data.</text>
</comment>
<name>A0A9N7UHJ6_PLEPL</name>
<dbReference type="AlphaFoldDB" id="A0A9N7UHJ6"/>
<evidence type="ECO:0000256" key="1">
    <source>
        <dbReference type="SAM" id="MobiDB-lite"/>
    </source>
</evidence>